<dbReference type="EMBL" id="CAXLJM020000002">
    <property type="protein sequence ID" value="CAL8068895.1"/>
    <property type="molecule type" value="Genomic_DNA"/>
</dbReference>
<evidence type="ECO:0000256" key="1">
    <source>
        <dbReference type="SAM" id="MobiDB-lite"/>
    </source>
</evidence>
<accession>A0ABP1PM27</accession>
<gene>
    <name evidence="2" type="ORF">ODALV1_LOCUS516</name>
</gene>
<protein>
    <submittedName>
        <fullName evidence="2">Uncharacterized protein</fullName>
    </submittedName>
</protein>
<organism evidence="2 3">
    <name type="scientific">Orchesella dallaii</name>
    <dbReference type="NCBI Taxonomy" id="48710"/>
    <lineage>
        <taxon>Eukaryota</taxon>
        <taxon>Metazoa</taxon>
        <taxon>Ecdysozoa</taxon>
        <taxon>Arthropoda</taxon>
        <taxon>Hexapoda</taxon>
        <taxon>Collembola</taxon>
        <taxon>Entomobryomorpha</taxon>
        <taxon>Entomobryoidea</taxon>
        <taxon>Orchesellidae</taxon>
        <taxon>Orchesellinae</taxon>
        <taxon>Orchesella</taxon>
    </lineage>
</organism>
<proteinExistence type="predicted"/>
<evidence type="ECO:0000313" key="2">
    <source>
        <dbReference type="EMBL" id="CAL8068895.1"/>
    </source>
</evidence>
<dbReference type="Proteomes" id="UP001642540">
    <property type="component" value="Unassembled WGS sequence"/>
</dbReference>
<evidence type="ECO:0000313" key="3">
    <source>
        <dbReference type="Proteomes" id="UP001642540"/>
    </source>
</evidence>
<feature type="compositionally biased region" description="Acidic residues" evidence="1">
    <location>
        <begin position="60"/>
        <end position="72"/>
    </location>
</feature>
<feature type="region of interest" description="Disordered" evidence="1">
    <location>
        <begin position="54"/>
        <end position="79"/>
    </location>
</feature>
<reference evidence="2 3" key="1">
    <citation type="submission" date="2024-08" db="EMBL/GenBank/DDBJ databases">
        <authorList>
            <person name="Cucini C."/>
            <person name="Frati F."/>
        </authorList>
    </citation>
    <scope>NUCLEOTIDE SEQUENCE [LARGE SCALE GENOMIC DNA]</scope>
</reference>
<comment type="caution">
    <text evidence="2">The sequence shown here is derived from an EMBL/GenBank/DDBJ whole genome shotgun (WGS) entry which is preliminary data.</text>
</comment>
<sequence>MEEEEDFRGRSSSRFCGEEVVDEGMSLSSFKNTGLYSSEFESEWESLLISSSLSKYGEAPPDEEELLDDEEETRNSGSS</sequence>
<name>A0ABP1PM27_9HEXA</name>
<keyword evidence="3" id="KW-1185">Reference proteome</keyword>